<gene>
    <name evidence="1" type="ORF">FIBSPDRAFT_869943</name>
</gene>
<reference evidence="1 2" key="1">
    <citation type="journal article" date="2016" name="Mol. Biol. Evol.">
        <title>Comparative Genomics of Early-Diverging Mushroom-Forming Fungi Provides Insights into the Origins of Lignocellulose Decay Capabilities.</title>
        <authorList>
            <person name="Nagy L.G."/>
            <person name="Riley R."/>
            <person name="Tritt A."/>
            <person name="Adam C."/>
            <person name="Daum C."/>
            <person name="Floudas D."/>
            <person name="Sun H."/>
            <person name="Yadav J.S."/>
            <person name="Pangilinan J."/>
            <person name="Larsson K.H."/>
            <person name="Matsuura K."/>
            <person name="Barry K."/>
            <person name="Labutti K."/>
            <person name="Kuo R."/>
            <person name="Ohm R.A."/>
            <person name="Bhattacharya S.S."/>
            <person name="Shirouzu T."/>
            <person name="Yoshinaga Y."/>
            <person name="Martin F.M."/>
            <person name="Grigoriev I.V."/>
            <person name="Hibbett D.S."/>
        </authorList>
    </citation>
    <scope>NUCLEOTIDE SEQUENCE [LARGE SCALE GENOMIC DNA]</scope>
    <source>
        <strain evidence="1 2">CBS 109695</strain>
    </source>
</reference>
<sequence>MAASSLSLSKFDTAFYGPRLAAPIGRDWKAPQSWTPVASFDHIMTCTPNSCLRPGPDKLIVNTIEKPRLLPSYYRYQASTSRHMHGLLCTPLLFILKFDDIGNRGLGARCCSIRQRHYKSCILSELSGA</sequence>
<dbReference type="AlphaFoldDB" id="A0A166BNH2"/>
<name>A0A166BNH2_9AGAM</name>
<protein>
    <submittedName>
        <fullName evidence="1">Uncharacterized protein</fullName>
    </submittedName>
</protein>
<dbReference type="Proteomes" id="UP000076532">
    <property type="component" value="Unassembled WGS sequence"/>
</dbReference>
<evidence type="ECO:0000313" key="1">
    <source>
        <dbReference type="EMBL" id="KZP12822.1"/>
    </source>
</evidence>
<organism evidence="1 2">
    <name type="scientific">Athelia psychrophila</name>
    <dbReference type="NCBI Taxonomy" id="1759441"/>
    <lineage>
        <taxon>Eukaryota</taxon>
        <taxon>Fungi</taxon>
        <taxon>Dikarya</taxon>
        <taxon>Basidiomycota</taxon>
        <taxon>Agaricomycotina</taxon>
        <taxon>Agaricomycetes</taxon>
        <taxon>Agaricomycetidae</taxon>
        <taxon>Atheliales</taxon>
        <taxon>Atheliaceae</taxon>
        <taxon>Athelia</taxon>
    </lineage>
</organism>
<accession>A0A166BNH2</accession>
<proteinExistence type="predicted"/>
<evidence type="ECO:0000313" key="2">
    <source>
        <dbReference type="Proteomes" id="UP000076532"/>
    </source>
</evidence>
<keyword evidence="2" id="KW-1185">Reference proteome</keyword>
<dbReference type="EMBL" id="KV417642">
    <property type="protein sequence ID" value="KZP12822.1"/>
    <property type="molecule type" value="Genomic_DNA"/>
</dbReference>